<evidence type="ECO:0000313" key="2">
    <source>
        <dbReference type="Proteomes" id="UP000003676"/>
    </source>
</evidence>
<reference evidence="1 2" key="2">
    <citation type="submission" date="2008-10" db="EMBL/GenBank/DDBJ databases">
        <authorList>
            <person name="Fulton L."/>
            <person name="Clifton S."/>
            <person name="Fulton B."/>
            <person name="Xu J."/>
            <person name="Minx P."/>
            <person name="Pepin K.H."/>
            <person name="Johnson M."/>
            <person name="Bhonagiri V."/>
            <person name="Nash W.E."/>
            <person name="Mardis E.R."/>
            <person name="Wilson R.K."/>
        </authorList>
    </citation>
    <scope>NUCLEOTIDE SEQUENCE [LARGE SCALE GENOMIC DNA]</scope>
    <source>
        <strain evidence="1 2">ATCC 29098</strain>
    </source>
</reference>
<gene>
    <name evidence="1" type="ORF">DESPIG_02029</name>
</gene>
<reference evidence="1 2" key="1">
    <citation type="submission" date="2008-10" db="EMBL/GenBank/DDBJ databases">
        <title>Draft genome sequence of Desulvovibrio piger (ATCC 29098).</title>
        <authorList>
            <person name="Sudarsanam P."/>
            <person name="Ley R."/>
            <person name="Guruge J."/>
            <person name="Turnbaugh P.J."/>
            <person name="Mahowald M."/>
            <person name="Liep D."/>
            <person name="Gordon J."/>
        </authorList>
    </citation>
    <scope>NUCLEOTIDE SEQUENCE [LARGE SCALE GENOMIC DNA]</scope>
    <source>
        <strain evidence="1 2">ATCC 29098</strain>
    </source>
</reference>
<comment type="caution">
    <text evidence="1">The sequence shown here is derived from an EMBL/GenBank/DDBJ whole genome shotgun (WGS) entry which is preliminary data.</text>
</comment>
<evidence type="ECO:0000313" key="1">
    <source>
        <dbReference type="EMBL" id="EEB33162.1"/>
    </source>
</evidence>
<sequence length="96" mass="10776">MPERSTFRARRKRAEGVFFCLCRKPGKARAKRPARAFGEACVREAEGERPRRGMSRMSGPAAARERYGKSFRFQCVAPHHAARQAKKVLKGQSIAG</sequence>
<dbReference type="AlphaFoldDB" id="B6WVB3"/>
<name>B6WVB3_9BACT</name>
<organism evidence="1 2">
    <name type="scientific">Desulfovibrio piger ATCC 29098</name>
    <dbReference type="NCBI Taxonomy" id="411464"/>
    <lineage>
        <taxon>Bacteria</taxon>
        <taxon>Pseudomonadati</taxon>
        <taxon>Thermodesulfobacteriota</taxon>
        <taxon>Desulfovibrionia</taxon>
        <taxon>Desulfovibrionales</taxon>
        <taxon>Desulfovibrionaceae</taxon>
        <taxon>Desulfovibrio</taxon>
    </lineage>
</organism>
<protein>
    <submittedName>
        <fullName evidence="1">Uncharacterized protein</fullName>
    </submittedName>
</protein>
<dbReference type="Proteomes" id="UP000003676">
    <property type="component" value="Unassembled WGS sequence"/>
</dbReference>
<dbReference type="EMBL" id="ABXU01000061">
    <property type="protein sequence ID" value="EEB33162.1"/>
    <property type="molecule type" value="Genomic_DNA"/>
</dbReference>
<accession>B6WVB3</accession>
<proteinExistence type="predicted"/>
<dbReference type="HOGENOM" id="CLU_2355186_0_0_7"/>